<evidence type="ECO:0000256" key="1">
    <source>
        <dbReference type="ARBA" id="ARBA00004117"/>
    </source>
</evidence>
<evidence type="ECO:0000256" key="4">
    <source>
        <dbReference type="ARBA" id="ARBA00023143"/>
    </source>
</evidence>
<dbReference type="InterPro" id="IPR037925">
    <property type="entry name" value="FlgE/F/G-like"/>
</dbReference>
<keyword evidence="11" id="KW-0969">Cilium</keyword>
<protein>
    <recommendedName>
        <fullName evidence="3 6">Flagellar basal-body rod protein FlgG</fullName>
    </recommendedName>
</protein>
<dbReference type="NCBIfam" id="TIGR02488">
    <property type="entry name" value="flgG_G_neg"/>
    <property type="match status" value="1"/>
</dbReference>
<dbReference type="GO" id="GO:0009426">
    <property type="term" value="C:bacterial-type flagellum basal body, distal rod"/>
    <property type="evidence" value="ECO:0007669"/>
    <property type="project" value="UniProtKB-UniRule"/>
</dbReference>
<name>A0A1G6LPX9_9BACT</name>
<dbReference type="EMBL" id="FMYU01000005">
    <property type="protein sequence ID" value="SDC45174.1"/>
    <property type="molecule type" value="Genomic_DNA"/>
</dbReference>
<evidence type="ECO:0000259" key="10">
    <source>
        <dbReference type="Pfam" id="PF22692"/>
    </source>
</evidence>
<evidence type="ECO:0000313" key="11">
    <source>
        <dbReference type="EMBL" id="SDC45174.1"/>
    </source>
</evidence>
<proteinExistence type="inferred from homology"/>
<evidence type="ECO:0000256" key="3">
    <source>
        <dbReference type="ARBA" id="ARBA00017948"/>
    </source>
</evidence>
<sequence>MIRALWTAATGMQGQQTNIDVIANNLANVNTVGFKRSRADFEDLIYQTQKEAGVNTTSNTVEPTGIQIGLGSQLADVSKNFMQGSLQETGNPLDLAIQGSGFFQITMPDGTIAYTRAGNFKLDNNGRIVTPDGYPLSPEITIPQDTTSISVGNDGTISVLEAGQTTPTQLGQIQLAFFANPAGLKAIGQNLFQQTVSSGTPTLGTPGINGLGTINQGYLEMSNVSVVQEMVDMIAAQRAYETNAKVIQTSDQMLQTANNLKQ</sequence>
<dbReference type="InterPro" id="IPR012836">
    <property type="entry name" value="FlgF"/>
</dbReference>
<gene>
    <name evidence="11" type="ORF">SAMN05660835_00869</name>
</gene>
<dbReference type="Proteomes" id="UP000199411">
    <property type="component" value="Unassembled WGS sequence"/>
</dbReference>
<dbReference type="GO" id="GO:0071978">
    <property type="term" value="P:bacterial-type flagellum-dependent swarming motility"/>
    <property type="evidence" value="ECO:0007669"/>
    <property type="project" value="TreeGrafter"/>
</dbReference>
<dbReference type="InterPro" id="IPR019776">
    <property type="entry name" value="Flagellar_basal_body_rod_CS"/>
</dbReference>
<comment type="similarity">
    <text evidence="2 7">Belongs to the flagella basal body rod proteins family.</text>
</comment>
<evidence type="ECO:0000256" key="6">
    <source>
        <dbReference type="NCBIfam" id="TIGR02488"/>
    </source>
</evidence>
<keyword evidence="4 7" id="KW-0975">Bacterial flagellum</keyword>
<dbReference type="Pfam" id="PF06429">
    <property type="entry name" value="Flg_bbr_C"/>
    <property type="match status" value="1"/>
</dbReference>
<feature type="domain" description="Flagellar hook protein FlgE/F/G-like D1" evidence="10">
    <location>
        <begin position="96"/>
        <end position="159"/>
    </location>
</feature>
<dbReference type="PROSITE" id="PS00588">
    <property type="entry name" value="FLAGELLA_BB_ROD"/>
    <property type="match status" value="1"/>
</dbReference>
<evidence type="ECO:0000259" key="8">
    <source>
        <dbReference type="Pfam" id="PF00460"/>
    </source>
</evidence>
<comment type="subcellular location">
    <subcellularLocation>
        <location evidence="1 7">Bacterial flagellum basal body</location>
    </subcellularLocation>
</comment>
<dbReference type="RefSeq" id="WP_092128429.1">
    <property type="nucleotide sequence ID" value="NZ_FMYU01000005.1"/>
</dbReference>
<keyword evidence="11" id="KW-0966">Cell projection</keyword>
<dbReference type="InterPro" id="IPR001444">
    <property type="entry name" value="Flag_bb_rod_N"/>
</dbReference>
<evidence type="ECO:0000256" key="2">
    <source>
        <dbReference type="ARBA" id="ARBA00009677"/>
    </source>
</evidence>
<dbReference type="NCBIfam" id="TIGR02490">
    <property type="entry name" value="flgF"/>
    <property type="match status" value="1"/>
</dbReference>
<keyword evidence="11" id="KW-0282">Flagellum</keyword>
<dbReference type="SUPFAM" id="SSF117143">
    <property type="entry name" value="Flagellar hook protein flgE"/>
    <property type="match status" value="1"/>
</dbReference>
<evidence type="ECO:0000256" key="7">
    <source>
        <dbReference type="RuleBase" id="RU362116"/>
    </source>
</evidence>
<evidence type="ECO:0000256" key="5">
    <source>
        <dbReference type="ARBA" id="ARBA00025933"/>
    </source>
</evidence>
<evidence type="ECO:0000313" key="12">
    <source>
        <dbReference type="Proteomes" id="UP000199411"/>
    </source>
</evidence>
<dbReference type="InterPro" id="IPR012834">
    <property type="entry name" value="FlgG_G_neg"/>
</dbReference>
<dbReference type="PANTHER" id="PTHR30435:SF19">
    <property type="entry name" value="FLAGELLAR BASAL-BODY ROD PROTEIN FLGG"/>
    <property type="match status" value="1"/>
</dbReference>
<dbReference type="InterPro" id="IPR020013">
    <property type="entry name" value="Flagellar_FlgE/F/G"/>
</dbReference>
<keyword evidence="12" id="KW-1185">Reference proteome</keyword>
<dbReference type="AlphaFoldDB" id="A0A1G6LPX9"/>
<evidence type="ECO:0000259" key="9">
    <source>
        <dbReference type="Pfam" id="PF06429"/>
    </source>
</evidence>
<comment type="subunit">
    <text evidence="5">The basal body constitutes a major portion of the flagellar organelle and consists of four rings (L,P,S, and M) mounted on a central rod. The rod consists of about 26 subunits of FlgG in the distal portion, and FlgB, FlgC and FlgF are thought to build up the proximal portion of the rod with about 6 subunits each.</text>
</comment>
<feature type="domain" description="Flagellar basal body rod protein N-terminal" evidence="8">
    <location>
        <begin position="7"/>
        <end position="35"/>
    </location>
</feature>
<dbReference type="NCBIfam" id="TIGR03506">
    <property type="entry name" value="FlgEFG_subfam"/>
    <property type="match status" value="2"/>
</dbReference>
<dbReference type="Pfam" id="PF00460">
    <property type="entry name" value="Flg_bb_rod"/>
    <property type="match status" value="1"/>
</dbReference>
<dbReference type="InterPro" id="IPR010930">
    <property type="entry name" value="Flg_bb/hook_C_dom"/>
</dbReference>
<dbReference type="OrthoDB" id="9804559at2"/>
<dbReference type="PANTHER" id="PTHR30435">
    <property type="entry name" value="FLAGELLAR PROTEIN"/>
    <property type="match status" value="1"/>
</dbReference>
<accession>A0A1G6LPX9</accession>
<dbReference type="Pfam" id="PF22692">
    <property type="entry name" value="LlgE_F_G_D1"/>
    <property type="match status" value="1"/>
</dbReference>
<reference evidence="12" key="1">
    <citation type="submission" date="2016-10" db="EMBL/GenBank/DDBJ databases">
        <authorList>
            <person name="Varghese N."/>
            <person name="Submissions S."/>
        </authorList>
    </citation>
    <scope>NUCLEOTIDE SEQUENCE [LARGE SCALE GENOMIC DNA]</scope>
    <source>
        <strain evidence="12">DSM 8415</strain>
    </source>
</reference>
<organism evidence="11 12">
    <name type="scientific">Desulfurella multipotens</name>
    <dbReference type="NCBI Taxonomy" id="79269"/>
    <lineage>
        <taxon>Bacteria</taxon>
        <taxon>Pseudomonadati</taxon>
        <taxon>Campylobacterota</taxon>
        <taxon>Desulfurellia</taxon>
        <taxon>Desulfurellales</taxon>
        <taxon>Desulfurellaceae</taxon>
        <taxon>Desulfurella</taxon>
    </lineage>
</organism>
<feature type="domain" description="Flagellar basal-body/hook protein C-terminal" evidence="9">
    <location>
        <begin position="216"/>
        <end position="260"/>
    </location>
</feature>
<dbReference type="InterPro" id="IPR053967">
    <property type="entry name" value="LlgE_F_G-like_D1"/>
</dbReference>